<accession>A0A6G1CLK5</accession>
<evidence type="ECO:0008006" key="3">
    <source>
        <dbReference type="Google" id="ProtNLM"/>
    </source>
</evidence>
<name>A0A6G1CLK5_9ORYZ</name>
<organism evidence="1 2">
    <name type="scientific">Oryza meyeriana var. granulata</name>
    <dbReference type="NCBI Taxonomy" id="110450"/>
    <lineage>
        <taxon>Eukaryota</taxon>
        <taxon>Viridiplantae</taxon>
        <taxon>Streptophyta</taxon>
        <taxon>Embryophyta</taxon>
        <taxon>Tracheophyta</taxon>
        <taxon>Spermatophyta</taxon>
        <taxon>Magnoliopsida</taxon>
        <taxon>Liliopsida</taxon>
        <taxon>Poales</taxon>
        <taxon>Poaceae</taxon>
        <taxon>BOP clade</taxon>
        <taxon>Oryzoideae</taxon>
        <taxon>Oryzeae</taxon>
        <taxon>Oryzinae</taxon>
        <taxon>Oryza</taxon>
        <taxon>Oryza meyeriana</taxon>
    </lineage>
</organism>
<dbReference type="PANTHER" id="PTHR48475">
    <property type="entry name" value="RIBONUCLEASE H"/>
    <property type="match status" value="1"/>
</dbReference>
<dbReference type="Proteomes" id="UP000479710">
    <property type="component" value="Unassembled WGS sequence"/>
</dbReference>
<proteinExistence type="predicted"/>
<dbReference type="OrthoDB" id="682198at2759"/>
<dbReference type="PANTHER" id="PTHR48475:SF2">
    <property type="entry name" value="RIBONUCLEASE H"/>
    <property type="match status" value="1"/>
</dbReference>
<dbReference type="Gene3D" id="1.10.340.70">
    <property type="match status" value="1"/>
</dbReference>
<reference evidence="1 2" key="1">
    <citation type="submission" date="2019-11" db="EMBL/GenBank/DDBJ databases">
        <title>Whole genome sequence of Oryza granulata.</title>
        <authorList>
            <person name="Li W."/>
        </authorList>
    </citation>
    <scope>NUCLEOTIDE SEQUENCE [LARGE SCALE GENOMIC DNA]</scope>
    <source>
        <strain evidence="2">cv. Menghai</strain>
        <tissue evidence="1">Leaf</tissue>
    </source>
</reference>
<evidence type="ECO:0000313" key="1">
    <source>
        <dbReference type="EMBL" id="KAF0900937.1"/>
    </source>
</evidence>
<comment type="caution">
    <text evidence="1">The sequence shown here is derived from an EMBL/GenBank/DDBJ whole genome shotgun (WGS) entry which is preliminary data.</text>
</comment>
<sequence length="131" mass="14500">MDPGAVPAITTAPDWRGRIIDILAGHSEGSSGTEACQLCQKARGYILVEGALYKMGICTPLLRCIYREQGAQLLKEIHEGHCGTHLAPRVLAGKTLHQGLYWPTIMVNVDRLVRSCQGYQWMGQYSHRPPN</sequence>
<keyword evidence="2" id="KW-1185">Reference proteome</keyword>
<evidence type="ECO:0000313" key="2">
    <source>
        <dbReference type="Proteomes" id="UP000479710"/>
    </source>
</evidence>
<dbReference type="EMBL" id="SPHZ02000009">
    <property type="protein sequence ID" value="KAF0900937.1"/>
    <property type="molecule type" value="Genomic_DNA"/>
</dbReference>
<gene>
    <name evidence="1" type="ORF">E2562_037051</name>
</gene>
<dbReference type="AlphaFoldDB" id="A0A6G1CLK5"/>
<protein>
    <recommendedName>
        <fullName evidence="3">Integrase zinc-binding domain-containing protein</fullName>
    </recommendedName>
</protein>